<reference evidence="1" key="2">
    <citation type="journal article" date="2023" name="Int. J. Mol. Sci.">
        <title>De Novo Assembly and Annotation of 11 Diverse Shrub Willow (Salix) Genomes Reveals Novel Gene Organization in Sex-Linked Regions.</title>
        <authorList>
            <person name="Hyden B."/>
            <person name="Feng K."/>
            <person name="Yates T.B."/>
            <person name="Jawdy S."/>
            <person name="Cereghino C."/>
            <person name="Smart L.B."/>
            <person name="Muchero W."/>
        </authorList>
    </citation>
    <scope>NUCLEOTIDE SEQUENCE</scope>
    <source>
        <tissue evidence="1">Shoot tip</tissue>
    </source>
</reference>
<comment type="caution">
    <text evidence="1">The sequence shown here is derived from an EMBL/GenBank/DDBJ whole genome shotgun (WGS) entry which is preliminary data.</text>
</comment>
<accession>A0A9Q1AA95</accession>
<protein>
    <submittedName>
        <fullName evidence="1">Uncharacterized protein</fullName>
    </submittedName>
</protein>
<evidence type="ECO:0000313" key="1">
    <source>
        <dbReference type="EMBL" id="KAJ6763692.1"/>
    </source>
</evidence>
<sequence length="88" mass="9645">MISKAFKLGGRLADSCFASEATQLFSEVPEPFQSKAATSLLSVPVLVCLEFDPFINHELSLISSMEILVLRFGSRILRTNLRASVGNQ</sequence>
<evidence type="ECO:0000313" key="2">
    <source>
        <dbReference type="Proteomes" id="UP001151532"/>
    </source>
</evidence>
<organism evidence="1 2">
    <name type="scientific">Salix purpurea</name>
    <name type="common">Purple osier willow</name>
    <dbReference type="NCBI Taxonomy" id="77065"/>
    <lineage>
        <taxon>Eukaryota</taxon>
        <taxon>Viridiplantae</taxon>
        <taxon>Streptophyta</taxon>
        <taxon>Embryophyta</taxon>
        <taxon>Tracheophyta</taxon>
        <taxon>Spermatophyta</taxon>
        <taxon>Magnoliopsida</taxon>
        <taxon>eudicotyledons</taxon>
        <taxon>Gunneridae</taxon>
        <taxon>Pentapetalae</taxon>
        <taxon>rosids</taxon>
        <taxon>fabids</taxon>
        <taxon>Malpighiales</taxon>
        <taxon>Salicaceae</taxon>
        <taxon>Saliceae</taxon>
        <taxon>Salix</taxon>
    </lineage>
</organism>
<reference evidence="1" key="1">
    <citation type="submission" date="2022-11" db="EMBL/GenBank/DDBJ databases">
        <authorList>
            <person name="Hyden B.L."/>
            <person name="Feng K."/>
            <person name="Yates T."/>
            <person name="Jawdy S."/>
            <person name="Smart L.B."/>
            <person name="Muchero W."/>
        </authorList>
    </citation>
    <scope>NUCLEOTIDE SEQUENCE</scope>
    <source>
        <tissue evidence="1">Shoot tip</tissue>
    </source>
</reference>
<dbReference type="Proteomes" id="UP001151532">
    <property type="component" value="Chromosome 13"/>
</dbReference>
<name>A0A9Q1AA95_SALPP</name>
<dbReference type="EMBL" id="JAPFFK010000005">
    <property type="protein sequence ID" value="KAJ6763692.1"/>
    <property type="molecule type" value="Genomic_DNA"/>
</dbReference>
<dbReference type="AlphaFoldDB" id="A0A9Q1AA95"/>
<dbReference type="OrthoDB" id="10610013at2759"/>
<proteinExistence type="predicted"/>
<keyword evidence="2" id="KW-1185">Reference proteome</keyword>
<gene>
    <name evidence="1" type="ORF">OIU79_024271</name>
</gene>